<protein>
    <submittedName>
        <fullName evidence="1">Uncharacterized protein</fullName>
    </submittedName>
</protein>
<reference evidence="1" key="1">
    <citation type="journal article" date="2023" name="Mol. Biol. Evol.">
        <title>Third-Generation Sequencing Reveals the Adaptive Role of the Epigenome in Three Deep-Sea Polychaetes.</title>
        <authorList>
            <person name="Perez M."/>
            <person name="Aroh O."/>
            <person name="Sun Y."/>
            <person name="Lan Y."/>
            <person name="Juniper S.K."/>
            <person name="Young C.R."/>
            <person name="Angers B."/>
            <person name="Qian P.Y."/>
        </authorList>
    </citation>
    <scope>NUCLEOTIDE SEQUENCE</scope>
    <source>
        <strain evidence="1">P08H-3</strain>
    </source>
</reference>
<evidence type="ECO:0000313" key="2">
    <source>
        <dbReference type="Proteomes" id="UP001208570"/>
    </source>
</evidence>
<dbReference type="Proteomes" id="UP001208570">
    <property type="component" value="Unassembled WGS sequence"/>
</dbReference>
<accession>A0AAD9J6G3</accession>
<proteinExistence type="predicted"/>
<feature type="non-terminal residue" evidence="1">
    <location>
        <position position="40"/>
    </location>
</feature>
<dbReference type="EMBL" id="JAODUP010000579">
    <property type="protein sequence ID" value="KAK2146916.1"/>
    <property type="molecule type" value="Genomic_DNA"/>
</dbReference>
<gene>
    <name evidence="1" type="ORF">LSH36_579g04023</name>
</gene>
<comment type="caution">
    <text evidence="1">The sequence shown here is derived from an EMBL/GenBank/DDBJ whole genome shotgun (WGS) entry which is preliminary data.</text>
</comment>
<sequence>MLLSLGWASSACDGVSAVSDLFSITGLGVLDSVNKFAQFF</sequence>
<organism evidence="1 2">
    <name type="scientific">Paralvinella palmiformis</name>
    <dbReference type="NCBI Taxonomy" id="53620"/>
    <lineage>
        <taxon>Eukaryota</taxon>
        <taxon>Metazoa</taxon>
        <taxon>Spiralia</taxon>
        <taxon>Lophotrochozoa</taxon>
        <taxon>Annelida</taxon>
        <taxon>Polychaeta</taxon>
        <taxon>Sedentaria</taxon>
        <taxon>Canalipalpata</taxon>
        <taxon>Terebellida</taxon>
        <taxon>Terebelliformia</taxon>
        <taxon>Alvinellidae</taxon>
        <taxon>Paralvinella</taxon>
    </lineage>
</organism>
<dbReference type="AlphaFoldDB" id="A0AAD9J6G3"/>
<name>A0AAD9J6G3_9ANNE</name>
<keyword evidence="2" id="KW-1185">Reference proteome</keyword>
<evidence type="ECO:0000313" key="1">
    <source>
        <dbReference type="EMBL" id="KAK2146916.1"/>
    </source>
</evidence>